<feature type="transmembrane region" description="Helical" evidence="2">
    <location>
        <begin position="1081"/>
        <end position="1105"/>
    </location>
</feature>
<feature type="region of interest" description="Disordered" evidence="1">
    <location>
        <begin position="540"/>
        <end position="565"/>
    </location>
</feature>
<accession>A0A1S4AM70</accession>
<feature type="region of interest" description="Disordered" evidence="1">
    <location>
        <begin position="17"/>
        <end position="326"/>
    </location>
</feature>
<dbReference type="RefSeq" id="XP_016477822.1">
    <property type="nucleotide sequence ID" value="XM_016622336.2"/>
</dbReference>
<keyword evidence="2" id="KW-1133">Transmembrane helix</keyword>
<dbReference type="Proteomes" id="UP000790787">
    <property type="component" value="Chromosome 6"/>
</dbReference>
<feature type="transmembrane region" description="Helical" evidence="2">
    <location>
        <begin position="1149"/>
        <end position="1170"/>
    </location>
</feature>
<dbReference type="KEGG" id="nta:107799246"/>
<keyword evidence="2" id="KW-0472">Membrane</keyword>
<evidence type="ECO:0000256" key="1">
    <source>
        <dbReference type="SAM" id="MobiDB-lite"/>
    </source>
</evidence>
<gene>
    <name evidence="4" type="primary">LOC107799246</name>
</gene>
<dbReference type="GeneID" id="107799246"/>
<dbReference type="PANTHER" id="PTHR38937:SF2">
    <property type="entry name" value="MEMBRANE PROTEIN OF ER BODY-LIKE PROTEIN ISOFORM X1"/>
    <property type="match status" value="1"/>
</dbReference>
<organism evidence="3 4">
    <name type="scientific">Nicotiana tabacum</name>
    <name type="common">Common tobacco</name>
    <dbReference type="NCBI Taxonomy" id="4097"/>
    <lineage>
        <taxon>Eukaryota</taxon>
        <taxon>Viridiplantae</taxon>
        <taxon>Streptophyta</taxon>
        <taxon>Embryophyta</taxon>
        <taxon>Tracheophyta</taxon>
        <taxon>Spermatophyta</taxon>
        <taxon>Magnoliopsida</taxon>
        <taxon>eudicotyledons</taxon>
        <taxon>Gunneridae</taxon>
        <taxon>Pentapetalae</taxon>
        <taxon>asterids</taxon>
        <taxon>lamiids</taxon>
        <taxon>Solanales</taxon>
        <taxon>Solanaceae</taxon>
        <taxon>Nicotianoideae</taxon>
        <taxon>Nicotianeae</taxon>
        <taxon>Nicotiana</taxon>
    </lineage>
</organism>
<dbReference type="GO" id="GO:0005381">
    <property type="term" value="F:iron ion transmembrane transporter activity"/>
    <property type="evidence" value="ECO:0000318"/>
    <property type="project" value="GO_Central"/>
</dbReference>
<reference evidence="3" key="1">
    <citation type="journal article" date="2014" name="Nat. Commun.">
        <title>The tobacco genome sequence and its comparison with those of tomato and potato.</title>
        <authorList>
            <person name="Sierro N."/>
            <person name="Battey J.N."/>
            <person name="Ouadi S."/>
            <person name="Bakaher N."/>
            <person name="Bovet L."/>
            <person name="Willig A."/>
            <person name="Goepfert S."/>
            <person name="Peitsch M.C."/>
            <person name="Ivanov N.V."/>
        </authorList>
    </citation>
    <scope>NUCLEOTIDE SEQUENCE [LARGE SCALE GENOMIC DNA]</scope>
</reference>
<dbReference type="InterPro" id="IPR052843">
    <property type="entry name" value="ER_body_metal_sequester"/>
</dbReference>
<sequence length="1203" mass="132051">MEKEDLKWELNEVELAEEEEELVGLQLRSSKATKELTNGKIQTNGHSNSSPKFTNGTEKSDLGDVQESSEEKLSDSNYGVEVEEETEPKEVSVQQVLASINGVEEGTEAQKESKQHLVISSNGTEKSDLGEEQERSEEQLLANNGVEVEEGTEPQEVSVQQVLASNNGVEEGTEAKEESKQQLVILTNGTEISDLDNEQERSEEQLSDSNNGVEVEEGAEPKEESLQQLVASNNGVEEGTEAKEETKQQFMISTNGTEKIDLDYEQERSEEQLADSNNGVESEEGKEQKEVSVQQVVATNNGVEEETEAKEKSKQHLVTSTNGTEEGPFKSGHSVYYDKDEGIWKCRVCSWTFQGKSISIDWTKIPRGHLHKLMNYPMFDQRGLLFSFGSEDSNFTSIPSIKEKIDKKSGDDGVQESAVLDIQLNGYLKSDNLSNSGAQPSKYLSEDHSVVHKSTSIEEIESADTDLINDSDTDVKDYDVENVLQKQNTHDLYCPNCKSCITRRVILRKRKRKIRISGDDVKRNKLEGVVDYKVDASHAQATSDQVRDRADTSLDGTPQLAADDYQPDREPEIFRCLSCFSFFIPTGNGFKLFRFFGEKGDKQNVKGEQIPTTNKNWFSSIFASDKGKASVEKGSGIGANAVKNDARVLTPSDNFKDQSAKPLVIRESAPPAYSSSGTQEAGGKILGSENQDAKMKGKMAIDIVGKSENATKTQPGVSVFDIFEEGIRNLPDVAASSEKVRGNDRNDELLRTAGRIQVSNGNLAQESLPASQQTGSKVLITSTKEESLTIEKSGTELKSDVMITSTKEESLTIEKSETEFKSDMTLLNKGPDNESLLSSATTAFALNGLDGNGKPKFLTEIPQEHEQNIKAMLPSESPVENNGNNFQLSNKDGSDPYEISQHTITKTKFEIHSKQPLKVDKDALFSSVKDALSIHDAPVNITNISVEAAANGIAGKDTVITVEAGHETTETSPNLVTQIHFVEQQGTDAAEGYRIEIIKSIIFGGLAESITSLSVVSSAAGGDTTTLNILVLGMANLIGGLFIIFHNIWELKRDRYEQASNQIMERHVDRYRQLLGRRENFTLHAVVAVLSYIIFGLVPPIVFGFSFRKSDDREFKLVAVAAASLACILILAIGKAYVQRAPKPYFKTIATYIILGFTVSGVSYAAGILFKRLLEKLGFFQPSSTVNLLLPEIPGSGGAWASL</sequence>
<feature type="compositionally biased region" description="Polar residues" evidence="1">
    <location>
        <begin position="226"/>
        <end position="235"/>
    </location>
</feature>
<feature type="compositionally biased region" description="Polar residues" evidence="1">
    <location>
        <begin position="181"/>
        <end position="191"/>
    </location>
</feature>
<dbReference type="GO" id="GO:0005384">
    <property type="term" value="F:manganese ion transmembrane transporter activity"/>
    <property type="evidence" value="ECO:0000318"/>
    <property type="project" value="GO_Central"/>
</dbReference>
<evidence type="ECO:0000313" key="3">
    <source>
        <dbReference type="Proteomes" id="UP000790787"/>
    </source>
</evidence>
<feature type="transmembrane region" description="Helical" evidence="2">
    <location>
        <begin position="1117"/>
        <end position="1137"/>
    </location>
</feature>
<evidence type="ECO:0000256" key="2">
    <source>
        <dbReference type="SAM" id="Phobius"/>
    </source>
</evidence>
<protein>
    <submittedName>
        <fullName evidence="4">Membrane protein of ER body-like protein isoform X1</fullName>
    </submittedName>
    <submittedName>
        <fullName evidence="4">Uncharacterized protein LOC107799246 isoform X1</fullName>
    </submittedName>
</protein>
<reference evidence="4" key="2">
    <citation type="submission" date="2025-08" db="UniProtKB">
        <authorList>
            <consortium name="RefSeq"/>
        </authorList>
    </citation>
    <scope>IDENTIFICATION</scope>
    <source>
        <tissue evidence="4">Leaf</tissue>
    </source>
</reference>
<evidence type="ECO:0000313" key="4">
    <source>
        <dbReference type="RefSeq" id="XP_016477822.1"/>
    </source>
</evidence>
<feature type="compositionally biased region" description="Polar residues" evidence="1">
    <location>
        <begin position="35"/>
        <end position="57"/>
    </location>
</feature>
<dbReference type="PaxDb" id="4097-A0A1S4AM70"/>
<feature type="region of interest" description="Disordered" evidence="1">
    <location>
        <begin position="668"/>
        <end position="691"/>
    </location>
</feature>
<dbReference type="GO" id="GO:0016020">
    <property type="term" value="C:membrane"/>
    <property type="evidence" value="ECO:0000318"/>
    <property type="project" value="GO_Central"/>
</dbReference>
<dbReference type="GO" id="GO:0030026">
    <property type="term" value="P:intracellular manganese ion homeostasis"/>
    <property type="evidence" value="ECO:0000318"/>
    <property type="project" value="GO_Central"/>
</dbReference>
<dbReference type="AlphaFoldDB" id="A0A1S4AM70"/>
<feature type="compositionally biased region" description="Polar residues" evidence="1">
    <location>
        <begin position="248"/>
        <end position="257"/>
    </location>
</feature>
<dbReference type="RefSeq" id="XP_016477822.1">
    <property type="nucleotide sequence ID" value="XM_016622336.1"/>
</dbReference>
<feature type="compositionally biased region" description="Basic and acidic residues" evidence="1">
    <location>
        <begin position="125"/>
        <end position="138"/>
    </location>
</feature>
<name>A0A1S4AM70_TOBAC</name>
<feature type="compositionally biased region" description="Basic and acidic residues" evidence="1">
    <location>
        <begin position="258"/>
        <end position="271"/>
    </location>
</feature>
<keyword evidence="3" id="KW-1185">Reference proteome</keyword>
<dbReference type="STRING" id="4097.A0A1S4AM70"/>
<dbReference type="PANTHER" id="PTHR38937">
    <property type="entry name" value="MEMBRANE PROTEIN OF ER BODY-LIKE PROTEIN"/>
    <property type="match status" value="1"/>
</dbReference>
<dbReference type="OrthoDB" id="1924921at2759"/>
<keyword evidence="2" id="KW-0812">Transmembrane</keyword>
<dbReference type="GO" id="GO:0010168">
    <property type="term" value="C:ER body"/>
    <property type="evidence" value="ECO:0000318"/>
    <property type="project" value="GO_Central"/>
</dbReference>
<proteinExistence type="predicted"/>
<feature type="transmembrane region" description="Helical" evidence="2">
    <location>
        <begin position="1027"/>
        <end position="1049"/>
    </location>
</feature>
<feature type="compositionally biased region" description="Polar residues" evidence="1">
    <location>
        <begin position="155"/>
        <end position="168"/>
    </location>
</feature>